<comment type="caution">
    <text evidence="1">The sequence shown here is derived from an EMBL/GenBank/DDBJ whole genome shotgun (WGS) entry which is preliminary data.</text>
</comment>
<protein>
    <recommendedName>
        <fullName evidence="3">DUF4365 domain-containing protein</fullName>
    </recommendedName>
</protein>
<gene>
    <name evidence="1" type="ORF">N5C70_02335</name>
</gene>
<evidence type="ECO:0008006" key="3">
    <source>
        <dbReference type="Google" id="ProtNLM"/>
    </source>
</evidence>
<evidence type="ECO:0000313" key="1">
    <source>
        <dbReference type="EMBL" id="MDH0755596.1"/>
    </source>
</evidence>
<dbReference type="RefSeq" id="WP_280070066.1">
    <property type="nucleotide sequence ID" value="NZ_JAOCBV010000001.1"/>
</dbReference>
<evidence type="ECO:0000313" key="2">
    <source>
        <dbReference type="Proteomes" id="UP001160152"/>
    </source>
</evidence>
<reference evidence="1 2" key="1">
    <citation type="submission" date="2022-09" db="EMBL/GenBank/DDBJ databases">
        <title>Intensive care unit water sources are persistently colonized with multi-drug resistant bacteria and are the site of extensive horizontal gene transfer of antibiotic resistance genes.</title>
        <authorList>
            <person name="Diorio-Toth L."/>
        </authorList>
    </citation>
    <scope>NUCLEOTIDE SEQUENCE [LARGE SCALE GENOMIC DNA]</scope>
    <source>
        <strain evidence="1 2">GD03901</strain>
    </source>
</reference>
<dbReference type="Proteomes" id="UP001160152">
    <property type="component" value="Unassembled WGS sequence"/>
</dbReference>
<sequence>MTGKAKKLSNPFSTGGGGGHFESHVQASFLALMLTGGYAPCLPCRPISKIKLQGKFAGYSTDDLIVFTQGLNGTEGYKLLGQVKHSITITEGDAVFGEVIQAAWCDFNNVELFDRKGDVIALITGPLSATDTGDVRTILDWARHAENAKEFFEKVELAHFSSATKREKLQAFKFHLKAANDGVELDQEQLFEFLCRFHLLGYDLDIKAGVTLALLHSLIGLYSADNIESTWARLVGEVQAVNQNAGTIYVDSLPEDLLLVFKQRKIEGIPSSLAVPHSPRPVAIIKDHDQLVSLAAAALLGSWNEGNDCDLEMVRGLVDGF</sequence>
<organism evidence="1 2">
    <name type="scientific">Pseudomonas juntendi</name>
    <dbReference type="NCBI Taxonomy" id="2666183"/>
    <lineage>
        <taxon>Bacteria</taxon>
        <taxon>Pseudomonadati</taxon>
        <taxon>Pseudomonadota</taxon>
        <taxon>Gammaproteobacteria</taxon>
        <taxon>Pseudomonadales</taxon>
        <taxon>Pseudomonadaceae</taxon>
        <taxon>Pseudomonas</taxon>
    </lineage>
</organism>
<dbReference type="AlphaFoldDB" id="A0ABD4Y815"/>
<accession>A0ABD4Y815</accession>
<name>A0ABD4Y815_9PSED</name>
<dbReference type="EMBL" id="JAOCBV010000001">
    <property type="protein sequence ID" value="MDH0755596.1"/>
    <property type="molecule type" value="Genomic_DNA"/>
</dbReference>
<proteinExistence type="predicted"/>